<name>A0A7Z0ISZ2_9ACTN</name>
<protein>
    <submittedName>
        <fullName evidence="2">GNAT superfamily N-acetyltransferase</fullName>
    </submittedName>
</protein>
<comment type="caution">
    <text evidence="2">The sequence shown here is derived from an EMBL/GenBank/DDBJ whole genome shotgun (WGS) entry which is preliminary data.</text>
</comment>
<accession>A0A7Z0ISZ2</accession>
<evidence type="ECO:0000313" key="3">
    <source>
        <dbReference type="Proteomes" id="UP000564496"/>
    </source>
</evidence>
<reference evidence="2 3" key="1">
    <citation type="submission" date="2020-07" db="EMBL/GenBank/DDBJ databases">
        <title>Sequencing the genomes of 1000 actinobacteria strains.</title>
        <authorList>
            <person name="Klenk H.-P."/>
        </authorList>
    </citation>
    <scope>NUCLEOTIDE SEQUENCE [LARGE SCALE GENOMIC DNA]</scope>
    <source>
        <strain evidence="2 3">DSM 26487</strain>
    </source>
</reference>
<organism evidence="2 3">
    <name type="scientific">Nocardioides panzhihuensis</name>
    <dbReference type="NCBI Taxonomy" id="860243"/>
    <lineage>
        <taxon>Bacteria</taxon>
        <taxon>Bacillati</taxon>
        <taxon>Actinomycetota</taxon>
        <taxon>Actinomycetes</taxon>
        <taxon>Propionibacteriales</taxon>
        <taxon>Nocardioidaceae</taxon>
        <taxon>Nocardioides</taxon>
    </lineage>
</organism>
<gene>
    <name evidence="2" type="ORF">BJ988_003074</name>
</gene>
<dbReference type="RefSeq" id="WP_179658753.1">
    <property type="nucleotide sequence ID" value="NZ_JACBZR010000001.1"/>
</dbReference>
<dbReference type="GO" id="GO:0016747">
    <property type="term" value="F:acyltransferase activity, transferring groups other than amino-acyl groups"/>
    <property type="evidence" value="ECO:0007669"/>
    <property type="project" value="InterPro"/>
</dbReference>
<sequence length="216" mass="23947">MIRTYTPADHDALIDLFARAGADSPSGELWRHLPSEQMVYLDPYIEHCADTLFLAEVDGDLVGYLTGCPDSALLPGEDELLTQAITRHKVMLRPRSMPFFARSLVDMAKAKLRGSESASGEVVDPRWPAHLHINLAPEARGTGVAMDLMRAWQDWLTNAQSPGCYLQTLVENTRATRFFEKCGFVAHGSTPLVPGVRYQGQSVHQLTMVWSPPLAE</sequence>
<dbReference type="EMBL" id="JACBZR010000001">
    <property type="protein sequence ID" value="NYI78426.1"/>
    <property type="molecule type" value="Genomic_DNA"/>
</dbReference>
<dbReference type="Gene3D" id="3.40.630.30">
    <property type="match status" value="1"/>
</dbReference>
<dbReference type="SUPFAM" id="SSF55729">
    <property type="entry name" value="Acyl-CoA N-acyltransferases (Nat)"/>
    <property type="match status" value="1"/>
</dbReference>
<evidence type="ECO:0000313" key="2">
    <source>
        <dbReference type="EMBL" id="NYI78426.1"/>
    </source>
</evidence>
<dbReference type="Proteomes" id="UP000564496">
    <property type="component" value="Unassembled WGS sequence"/>
</dbReference>
<feature type="domain" description="N-acetyltransferase" evidence="1">
    <location>
        <begin position="1"/>
        <end position="213"/>
    </location>
</feature>
<dbReference type="InterPro" id="IPR000182">
    <property type="entry name" value="GNAT_dom"/>
</dbReference>
<dbReference type="InterPro" id="IPR016181">
    <property type="entry name" value="Acyl_CoA_acyltransferase"/>
</dbReference>
<dbReference type="PROSITE" id="PS51186">
    <property type="entry name" value="GNAT"/>
    <property type="match status" value="1"/>
</dbReference>
<keyword evidence="3" id="KW-1185">Reference proteome</keyword>
<keyword evidence="2" id="KW-0808">Transferase</keyword>
<dbReference type="AlphaFoldDB" id="A0A7Z0ISZ2"/>
<dbReference type="Pfam" id="PF00583">
    <property type="entry name" value="Acetyltransf_1"/>
    <property type="match status" value="1"/>
</dbReference>
<evidence type="ECO:0000259" key="1">
    <source>
        <dbReference type="PROSITE" id="PS51186"/>
    </source>
</evidence>
<proteinExistence type="predicted"/>